<name>A0A8C5MF48_9ANUR</name>
<dbReference type="Ensembl" id="ENSLLET00000012723.1">
    <property type="protein sequence ID" value="ENSLLEP00000012242.1"/>
    <property type="gene ID" value="ENSLLEG00000007784.1"/>
</dbReference>
<dbReference type="GO" id="GO:0005930">
    <property type="term" value="C:axoneme"/>
    <property type="evidence" value="ECO:0007669"/>
    <property type="project" value="TreeGrafter"/>
</dbReference>
<sequence>MTNQHDPANFGLKAKKSVIHPRSASSSRTRFSISSDKSYMNGVNMSPVNSGFASFENECPHAKPEDATHSLINDDIEKKVHVNKDGSLSVEMKVRFRLLNEETLQWSTQIKKSSTLGKNKCDQLCLCDEDGLESKREMNSEFYSETDDSFYPCDADSYSSKVYDPELKDMYCTNCGMQCQDYDIWKNPMHSNQPEDGYAKRRTWQTQSPASSTTSQHNLTNNQKTSIDSLHTMSSEEFTEHIVHKSSRYSETRENGATRVTYSAVSQCTSRSSQSVASNKAMLSDNECTCTDNQCQGLKSSHSLQHQCSEHLYGAEKLKKQCGSIDGNPGTPSKPCSNCEDNGYQSAIFQPSPPLQKCHRNVKMRNRRDVRSLNSSMSCGEEVGQCTAVTTTQISKIKVISDEKLQLEDTCSEHTEHPSINGKIHSEITCNTEDGELACDSSRADPNESYNSSTRASSRTTITSNKKSLQNNKSCQSNRQGSCNSLGSSSFSKQNSEIQDDVSNGPCEEQENLSNPFSPLQLNKSETKKRQQTLHSNQSFKTLSSVTESTSSHEQDQPDHNYPEICEELLQNQLNCKSDDGKDSRPSSRPSTRSPCCSSKHDCVNCQENDKFFSMSSRVSTVSEQPSKCSESSGMHGCWSTKSNTNEQTHQHTEPDCSTHNNNASSKASDSEFECTYSPSPPQGNPKSKSQRLSKFKYSSGSNSSDQVKTVEKVEKSGSSRSSTPGSKGIVASRASAETCKKLTNGVNGTSDEINNKKRKHSSSSSKLKFQSERSDNGNKIQSELIPSALPNVSSEEVVHEWLSKIPSSTMEVDYELEDCQTKVCQEIHSAAVDTDQGDVHEGNDSAAEAEICNSAQTVGTGPVTGINESQTTLDSKKEEEENEDDHARSNNKGSTDPIHSFGGQKVLRNNIHTSVQIMKALLNPLQESKFDRSNSLPEISPAKGRKLSNSAQVLISCLASLQLLDASPTNDTEKSKDFKQPKYTELMNIFQALWAESSANTHVVDFKPRKIFSQEEELTPVSSSGVDVNSGYGGSGDGSIIGGSECPVVAEKIEEQNLANATVDIKDSNNVTLCSENPSVSKTKECGMTVIEGVSVYVDENMNEKKVHNRSSSLTDDKPTDDAGHLANDNDGIENLENSKCNNLKLNNLSHTDKNRESKEESNSQETNCINSSSDCQSTVVITSDSNGNSESNSDKQSRKADPAWILKLLKKIEKEFMTHYVDAMNEFKIRWNLENNDNLDEMIAELKNEVSQRIQRSITTEMKKIQSRVGQKVPRPPDKSSRRKFSLQAEERRKRLQTMHKRSALMQANGDNREHGTNDISCETDEEDLTFSASFGDGINGQPNDEFCPCETCIKKKRILMLEKPNTCIADAPIIKAFDLQQILRMKKGNNEFTSVGMTKIIAEELQRDISDSGPENGGTVKDDVNSNEKDLLSNSEYEDQPHSAKSECSVDESETEGHIEQSLKQDDDEERTSNDFHSETEENLENTDTADIKNDEEDELEHDNTDKLEKSSSTVSLSTEAMNVDCSLEQDAVYICDENQKDGEVDDSDDFNEDNGVEQDPASSNDESKAPSEDGDELNEEQAEGDLDEECYDMEIKNEEDVMNINENVKDDDTELSDCTDSYLHKPCMTQHSLITQNGSNEDAGGEYNEIKNGTGETSPNRDSNSSESKQCQMYPESSSEDEKGDSECGSAICANKNVTGTLNLKKNASFECSESGSRNDLQDETIDQDDLDF</sequence>
<dbReference type="PANTHER" id="PTHR23005:SF3">
    <property type="entry name" value="RETINITIS PIGMENTOSA 1-LIKE 1 PROTEIN"/>
    <property type="match status" value="1"/>
</dbReference>
<feature type="compositionally biased region" description="Low complexity" evidence="1">
    <location>
        <begin position="452"/>
        <end position="464"/>
    </location>
</feature>
<dbReference type="GO" id="GO:0060041">
    <property type="term" value="P:retina development in camera-type eye"/>
    <property type="evidence" value="ECO:0007669"/>
    <property type="project" value="TreeGrafter"/>
</dbReference>
<feature type="compositionally biased region" description="Polar residues" evidence="1">
    <location>
        <begin position="512"/>
        <end position="524"/>
    </location>
</feature>
<feature type="region of interest" description="Disordered" evidence="1">
    <location>
        <begin position="1103"/>
        <end position="1201"/>
    </location>
</feature>
<dbReference type="GO" id="GO:0042461">
    <property type="term" value="P:photoreceptor cell development"/>
    <property type="evidence" value="ECO:0007669"/>
    <property type="project" value="TreeGrafter"/>
</dbReference>
<dbReference type="GO" id="GO:0035082">
    <property type="term" value="P:axoneme assembly"/>
    <property type="evidence" value="ECO:0007669"/>
    <property type="project" value="TreeGrafter"/>
</dbReference>
<reference evidence="2" key="1">
    <citation type="submission" date="2025-08" db="UniProtKB">
        <authorList>
            <consortium name="Ensembl"/>
        </authorList>
    </citation>
    <scope>IDENTIFICATION</scope>
</reference>
<feature type="compositionally biased region" description="Polar residues" evidence="1">
    <location>
        <begin position="1714"/>
        <end position="1723"/>
    </location>
</feature>
<feature type="compositionally biased region" description="Low complexity" evidence="1">
    <location>
        <begin position="1136"/>
        <end position="1151"/>
    </location>
</feature>
<feature type="compositionally biased region" description="Basic and acidic residues" evidence="1">
    <location>
        <begin position="1116"/>
        <end position="1125"/>
    </location>
</feature>
<feature type="compositionally biased region" description="Basic and acidic residues" evidence="1">
    <location>
        <begin position="577"/>
        <end position="586"/>
    </location>
</feature>
<feature type="compositionally biased region" description="Polar residues" evidence="1">
    <location>
        <begin position="465"/>
        <end position="481"/>
    </location>
</feature>
<feature type="region of interest" description="Disordered" evidence="1">
    <location>
        <begin position="439"/>
        <end position="560"/>
    </location>
</feature>
<accession>A0A8C5MF48</accession>
<feature type="compositionally biased region" description="Low complexity" evidence="1">
    <location>
        <begin position="482"/>
        <end position="492"/>
    </location>
</feature>
<feature type="compositionally biased region" description="Low complexity" evidence="1">
    <location>
        <begin position="696"/>
        <end position="705"/>
    </location>
</feature>
<dbReference type="OrthoDB" id="1738954at2759"/>
<feature type="compositionally biased region" description="Polar residues" evidence="1">
    <location>
        <begin position="533"/>
        <end position="550"/>
    </location>
</feature>
<feature type="compositionally biased region" description="Acidic residues" evidence="1">
    <location>
        <begin position="1726"/>
        <end position="1737"/>
    </location>
</feature>
<evidence type="ECO:0000313" key="3">
    <source>
        <dbReference type="Proteomes" id="UP000694569"/>
    </source>
</evidence>
<feature type="compositionally biased region" description="Low complexity" evidence="1">
    <location>
        <begin position="204"/>
        <end position="216"/>
    </location>
</feature>
<feature type="compositionally biased region" description="Basic and acidic residues" evidence="1">
    <location>
        <begin position="709"/>
        <end position="718"/>
    </location>
</feature>
<feature type="compositionally biased region" description="Basic and acidic residues" evidence="1">
    <location>
        <begin position="551"/>
        <end position="560"/>
    </location>
</feature>
<evidence type="ECO:0000313" key="2">
    <source>
        <dbReference type="Ensembl" id="ENSLLEP00000012242.1"/>
    </source>
</evidence>
<feature type="region of interest" description="Disordered" evidence="1">
    <location>
        <begin position="1637"/>
        <end position="1694"/>
    </location>
</feature>
<feature type="region of interest" description="Disordered" evidence="1">
    <location>
        <begin position="640"/>
        <end position="779"/>
    </location>
</feature>
<dbReference type="PANTHER" id="PTHR23005">
    <property type="entry name" value="RETINITIS PIGMENTOSA 1 PROTEIN"/>
    <property type="match status" value="1"/>
</dbReference>
<feature type="region of interest" description="Disordered" evidence="1">
    <location>
        <begin position="857"/>
        <end position="904"/>
    </location>
</feature>
<feature type="compositionally biased region" description="Polar residues" evidence="1">
    <location>
        <begin position="1658"/>
        <end position="1675"/>
    </location>
</feature>
<feature type="compositionally biased region" description="Low complexity" evidence="1">
    <location>
        <begin position="587"/>
        <end position="598"/>
    </location>
</feature>
<feature type="compositionally biased region" description="Acidic residues" evidence="1">
    <location>
        <begin position="1547"/>
        <end position="1560"/>
    </location>
</feature>
<proteinExistence type="predicted"/>
<feature type="region of interest" description="Disordered" evidence="1">
    <location>
        <begin position="1436"/>
        <end position="1521"/>
    </location>
</feature>
<protein>
    <recommendedName>
        <fullName evidence="4">Retinitis pigmentosa 1-like 1 protein</fullName>
    </recommendedName>
</protein>
<feature type="compositionally biased region" description="Polar residues" evidence="1">
    <location>
        <begin position="658"/>
        <end position="668"/>
    </location>
</feature>
<feature type="region of interest" description="Disordered" evidence="1">
    <location>
        <begin position="1"/>
        <end position="30"/>
    </location>
</feature>
<feature type="region of interest" description="Disordered" evidence="1">
    <location>
        <begin position="1540"/>
        <end position="1620"/>
    </location>
</feature>
<reference evidence="2" key="2">
    <citation type="submission" date="2025-09" db="UniProtKB">
        <authorList>
            <consortium name="Ensembl"/>
        </authorList>
    </citation>
    <scope>IDENTIFICATION</scope>
</reference>
<keyword evidence="3" id="KW-1185">Reference proteome</keyword>
<feature type="compositionally biased region" description="Basic and acidic residues" evidence="1">
    <location>
        <begin position="1458"/>
        <end position="1483"/>
    </location>
</feature>
<feature type="region of interest" description="Disordered" evidence="1">
    <location>
        <begin position="193"/>
        <end position="221"/>
    </location>
</feature>
<feature type="region of interest" description="Disordered" evidence="1">
    <location>
        <begin position="1714"/>
        <end position="1737"/>
    </location>
</feature>
<feature type="compositionally biased region" description="Basic and acidic residues" evidence="1">
    <location>
        <begin position="1152"/>
        <end position="1163"/>
    </location>
</feature>
<feature type="compositionally biased region" description="Low complexity" evidence="1">
    <location>
        <begin position="719"/>
        <end position="729"/>
    </location>
</feature>
<organism evidence="2 3">
    <name type="scientific">Leptobrachium leishanense</name>
    <name type="common">Leishan spiny toad</name>
    <dbReference type="NCBI Taxonomy" id="445787"/>
    <lineage>
        <taxon>Eukaryota</taxon>
        <taxon>Metazoa</taxon>
        <taxon>Chordata</taxon>
        <taxon>Craniata</taxon>
        <taxon>Vertebrata</taxon>
        <taxon>Euteleostomi</taxon>
        <taxon>Amphibia</taxon>
        <taxon>Batrachia</taxon>
        <taxon>Anura</taxon>
        <taxon>Pelobatoidea</taxon>
        <taxon>Megophryidae</taxon>
        <taxon>Leptobrachium</taxon>
    </lineage>
</organism>
<evidence type="ECO:0008006" key="4">
    <source>
        <dbReference type="Google" id="ProtNLM"/>
    </source>
</evidence>
<feature type="compositionally biased region" description="Polar residues" evidence="1">
    <location>
        <begin position="1165"/>
        <end position="1184"/>
    </location>
</feature>
<feature type="compositionally biased region" description="Acidic residues" evidence="1">
    <location>
        <begin position="1576"/>
        <end position="1596"/>
    </location>
</feature>
<dbReference type="Proteomes" id="UP000694569">
    <property type="component" value="Unplaced"/>
</dbReference>
<feature type="region of interest" description="Disordered" evidence="1">
    <location>
        <begin position="1264"/>
        <end position="1295"/>
    </location>
</feature>
<evidence type="ECO:0000256" key="1">
    <source>
        <dbReference type="SAM" id="MobiDB-lite"/>
    </source>
</evidence>
<feature type="region of interest" description="Disordered" evidence="1">
    <location>
        <begin position="577"/>
        <end position="600"/>
    </location>
</feature>
<dbReference type="GeneTree" id="ENSGT00940000154242"/>